<evidence type="ECO:0000313" key="3">
    <source>
        <dbReference type="Proteomes" id="UP001286456"/>
    </source>
</evidence>
<protein>
    <recommendedName>
        <fullName evidence="1">FAD/NAD(P)-binding domain-containing protein</fullName>
    </recommendedName>
</protein>
<dbReference type="GO" id="GO:0005737">
    <property type="term" value="C:cytoplasm"/>
    <property type="evidence" value="ECO:0007669"/>
    <property type="project" value="TreeGrafter"/>
</dbReference>
<reference evidence="2" key="1">
    <citation type="journal article" date="2023" name="Mol. Phylogenet. Evol.">
        <title>Genome-scale phylogeny and comparative genomics of the fungal order Sordariales.</title>
        <authorList>
            <person name="Hensen N."/>
            <person name="Bonometti L."/>
            <person name="Westerberg I."/>
            <person name="Brannstrom I.O."/>
            <person name="Guillou S."/>
            <person name="Cros-Aarteil S."/>
            <person name="Calhoun S."/>
            <person name="Haridas S."/>
            <person name="Kuo A."/>
            <person name="Mondo S."/>
            <person name="Pangilinan J."/>
            <person name="Riley R."/>
            <person name="LaButti K."/>
            <person name="Andreopoulos B."/>
            <person name="Lipzen A."/>
            <person name="Chen C."/>
            <person name="Yan M."/>
            <person name="Daum C."/>
            <person name="Ng V."/>
            <person name="Clum A."/>
            <person name="Steindorff A."/>
            <person name="Ohm R.A."/>
            <person name="Martin F."/>
            <person name="Silar P."/>
            <person name="Natvig D.O."/>
            <person name="Lalanne C."/>
            <person name="Gautier V."/>
            <person name="Ament-Velasquez S.L."/>
            <person name="Kruys A."/>
            <person name="Hutchinson M.I."/>
            <person name="Powell A.J."/>
            <person name="Barry K."/>
            <person name="Miller A.N."/>
            <person name="Grigoriev I.V."/>
            <person name="Debuchy R."/>
            <person name="Gladieux P."/>
            <person name="Hiltunen Thoren M."/>
            <person name="Johannesson H."/>
        </authorList>
    </citation>
    <scope>NUCLEOTIDE SEQUENCE</scope>
    <source>
        <strain evidence="2">SMH4131-1</strain>
    </source>
</reference>
<keyword evidence="3" id="KW-1185">Reference proteome</keyword>
<dbReference type="GO" id="GO:0004174">
    <property type="term" value="F:electron-transferring-flavoprotein dehydrogenase activity"/>
    <property type="evidence" value="ECO:0007669"/>
    <property type="project" value="TreeGrafter"/>
</dbReference>
<dbReference type="SUPFAM" id="SSF51905">
    <property type="entry name" value="FAD/NAD(P)-binding domain"/>
    <property type="match status" value="1"/>
</dbReference>
<accession>A0AAE0M786</accession>
<dbReference type="AlphaFoldDB" id="A0AAE0M786"/>
<dbReference type="PANTHER" id="PTHR43735:SF5">
    <property type="entry name" value="FAD_NAD(P)-BINDING DOMAIN-CONTAINING PROTEIN"/>
    <property type="match status" value="1"/>
</dbReference>
<dbReference type="Proteomes" id="UP001286456">
    <property type="component" value="Unassembled WGS sequence"/>
</dbReference>
<dbReference type="PRINTS" id="PR00368">
    <property type="entry name" value="FADPNR"/>
</dbReference>
<dbReference type="GO" id="GO:0050660">
    <property type="term" value="F:flavin adenine dinucleotide binding"/>
    <property type="evidence" value="ECO:0007669"/>
    <property type="project" value="TreeGrafter"/>
</dbReference>
<evidence type="ECO:0000259" key="1">
    <source>
        <dbReference type="Pfam" id="PF07992"/>
    </source>
</evidence>
<evidence type="ECO:0000313" key="2">
    <source>
        <dbReference type="EMBL" id="KAK3320494.1"/>
    </source>
</evidence>
<feature type="domain" description="FAD/NAD(P)-binding" evidence="1">
    <location>
        <begin position="55"/>
        <end position="346"/>
    </location>
</feature>
<comment type="caution">
    <text evidence="2">The sequence shown here is derived from an EMBL/GenBank/DDBJ whole genome shotgun (WGS) entry which is preliminary data.</text>
</comment>
<sequence>MALPKRLQSALLFTHLIFYTIRHYLTIVRRSLTASLSHLFTSAPKTPVDPSEIQNVVVVGAAFAGYFAARILATTLPRDGRWRVVVVEPNSHFNFTWVLPRFSVLEGHEHKAFIPYVPEFFGDKVPAGMVQWVRERVVRVERESVVLRSGVEIPYKYLIVATGSTVRNGLPSRPGGEGREEGMELMRGLQQRIKAAKSIVVAGGGAAGVEIASDAKHVFPEKKVTLVHSRQAVMHRFGPGLQTGAMEAMQRLGAEVVLGEKVVSEGEGFVTLSSGGKVECDCFINCTGQKPASDLVADVAPNAIAPSGHIRVKPTMQIADDALPNVYVCGEVAETDASNPNSRIAARQAEVAADNVVRLARGKTPCYKYKNRFGDGAIKLTLGLDRSMVHFWNGKAEMSWHGEETDPAMMCDEAWTNIQAEPFDDTGVFRGQLADPRDLGAGGGEGGGNGVIECTTY</sequence>
<reference evidence="2" key="2">
    <citation type="submission" date="2023-06" db="EMBL/GenBank/DDBJ databases">
        <authorList>
            <consortium name="Lawrence Berkeley National Laboratory"/>
            <person name="Haridas S."/>
            <person name="Hensen N."/>
            <person name="Bonometti L."/>
            <person name="Westerberg I."/>
            <person name="Brannstrom I.O."/>
            <person name="Guillou S."/>
            <person name="Cros-Aarteil S."/>
            <person name="Calhoun S."/>
            <person name="Kuo A."/>
            <person name="Mondo S."/>
            <person name="Pangilinan J."/>
            <person name="Riley R."/>
            <person name="Labutti K."/>
            <person name="Andreopoulos B."/>
            <person name="Lipzen A."/>
            <person name="Chen C."/>
            <person name="Yanf M."/>
            <person name="Daum C."/>
            <person name="Ng V."/>
            <person name="Clum A."/>
            <person name="Steindorff A."/>
            <person name="Ohm R."/>
            <person name="Martin F."/>
            <person name="Silar P."/>
            <person name="Natvig D."/>
            <person name="Lalanne C."/>
            <person name="Gautier V."/>
            <person name="Ament-Velasquez S.L."/>
            <person name="Kruys A."/>
            <person name="Hutchinson M.I."/>
            <person name="Powell A.J."/>
            <person name="Barry K."/>
            <person name="Miller A.N."/>
            <person name="Grigoriev I.V."/>
            <person name="Debuchy R."/>
            <person name="Gladieux P."/>
            <person name="Thoren M.H."/>
            <person name="Johannesson H."/>
        </authorList>
    </citation>
    <scope>NUCLEOTIDE SEQUENCE</scope>
    <source>
        <strain evidence="2">SMH4131-1</strain>
    </source>
</reference>
<dbReference type="InterPro" id="IPR036188">
    <property type="entry name" value="FAD/NAD-bd_sf"/>
</dbReference>
<dbReference type="InterPro" id="IPR023753">
    <property type="entry name" value="FAD/NAD-binding_dom"/>
</dbReference>
<organism evidence="2 3">
    <name type="scientific">Cercophora scortea</name>
    <dbReference type="NCBI Taxonomy" id="314031"/>
    <lineage>
        <taxon>Eukaryota</taxon>
        <taxon>Fungi</taxon>
        <taxon>Dikarya</taxon>
        <taxon>Ascomycota</taxon>
        <taxon>Pezizomycotina</taxon>
        <taxon>Sordariomycetes</taxon>
        <taxon>Sordariomycetidae</taxon>
        <taxon>Sordariales</taxon>
        <taxon>Lasiosphaeriaceae</taxon>
        <taxon>Cercophora</taxon>
    </lineage>
</organism>
<dbReference type="PRINTS" id="PR00469">
    <property type="entry name" value="PNDRDTASEII"/>
</dbReference>
<gene>
    <name evidence="2" type="ORF">B0T19DRAFT_477754</name>
</gene>
<dbReference type="EMBL" id="JAUEPO010000005">
    <property type="protein sequence ID" value="KAK3320494.1"/>
    <property type="molecule type" value="Genomic_DNA"/>
</dbReference>
<dbReference type="Gene3D" id="3.50.50.100">
    <property type="match status" value="1"/>
</dbReference>
<name>A0AAE0M786_9PEZI</name>
<dbReference type="PANTHER" id="PTHR43735">
    <property type="entry name" value="APOPTOSIS-INDUCING FACTOR 1"/>
    <property type="match status" value="1"/>
</dbReference>
<proteinExistence type="predicted"/>
<dbReference type="Pfam" id="PF07992">
    <property type="entry name" value="Pyr_redox_2"/>
    <property type="match status" value="1"/>
</dbReference>